<dbReference type="OrthoDB" id="119203at2"/>
<dbReference type="PRINTS" id="PR00039">
    <property type="entry name" value="HTHLYSR"/>
</dbReference>
<comment type="caution">
    <text evidence="6">The sequence shown here is derived from an EMBL/GenBank/DDBJ whole genome shotgun (WGS) entry which is preliminary data.</text>
</comment>
<protein>
    <submittedName>
        <fullName evidence="6">Transcriptional regulator, LysR family</fullName>
    </submittedName>
</protein>
<dbReference type="FunFam" id="1.10.10.10:FF:000001">
    <property type="entry name" value="LysR family transcriptional regulator"/>
    <property type="match status" value="1"/>
</dbReference>
<dbReference type="Pfam" id="PF03466">
    <property type="entry name" value="LysR_substrate"/>
    <property type="match status" value="1"/>
</dbReference>
<dbReference type="SUPFAM" id="SSF53850">
    <property type="entry name" value="Periplasmic binding protein-like II"/>
    <property type="match status" value="1"/>
</dbReference>
<dbReference type="AlphaFoldDB" id="A0A0L0W6J2"/>
<evidence type="ECO:0000256" key="1">
    <source>
        <dbReference type="ARBA" id="ARBA00009437"/>
    </source>
</evidence>
<dbReference type="InterPro" id="IPR036388">
    <property type="entry name" value="WH-like_DNA-bd_sf"/>
</dbReference>
<dbReference type="RefSeq" id="WP_050378826.1">
    <property type="nucleotide sequence ID" value="NZ_LGSS01000024.1"/>
</dbReference>
<dbReference type="InterPro" id="IPR005119">
    <property type="entry name" value="LysR_subst-bd"/>
</dbReference>
<keyword evidence="4" id="KW-0804">Transcription</keyword>
<dbReference type="InterPro" id="IPR000847">
    <property type="entry name" value="LysR_HTH_N"/>
</dbReference>
<evidence type="ECO:0000256" key="4">
    <source>
        <dbReference type="ARBA" id="ARBA00023163"/>
    </source>
</evidence>
<comment type="similarity">
    <text evidence="1">Belongs to the LysR transcriptional regulatory family.</text>
</comment>
<keyword evidence="3" id="KW-0238">DNA-binding</keyword>
<evidence type="ECO:0000259" key="5">
    <source>
        <dbReference type="PROSITE" id="PS50931"/>
    </source>
</evidence>
<dbReference type="Gene3D" id="3.40.190.290">
    <property type="match status" value="1"/>
</dbReference>
<organism evidence="6 7">
    <name type="scientific">Gottschalkia purinilytica</name>
    <name type="common">Clostridium purinilyticum</name>
    <dbReference type="NCBI Taxonomy" id="1503"/>
    <lineage>
        <taxon>Bacteria</taxon>
        <taxon>Bacillati</taxon>
        <taxon>Bacillota</taxon>
        <taxon>Tissierellia</taxon>
        <taxon>Tissierellales</taxon>
        <taxon>Gottschalkiaceae</taxon>
        <taxon>Gottschalkia</taxon>
    </lineage>
</organism>
<name>A0A0L0W6J2_GOTPU</name>
<keyword evidence="7" id="KW-1185">Reference proteome</keyword>
<feature type="domain" description="HTH lysR-type" evidence="5">
    <location>
        <begin position="1"/>
        <end position="58"/>
    </location>
</feature>
<gene>
    <name evidence="6" type="ORF">CLPU_24c00050</name>
</gene>
<dbReference type="PANTHER" id="PTHR30419">
    <property type="entry name" value="HTH-TYPE TRANSCRIPTIONAL REGULATOR YBHD"/>
    <property type="match status" value="1"/>
</dbReference>
<evidence type="ECO:0000256" key="2">
    <source>
        <dbReference type="ARBA" id="ARBA00023015"/>
    </source>
</evidence>
<evidence type="ECO:0000313" key="7">
    <source>
        <dbReference type="Proteomes" id="UP000037267"/>
    </source>
</evidence>
<evidence type="ECO:0000256" key="3">
    <source>
        <dbReference type="ARBA" id="ARBA00023125"/>
    </source>
</evidence>
<dbReference type="PANTHER" id="PTHR30419:SF28">
    <property type="entry name" value="HTH-TYPE TRANSCRIPTIONAL REGULATOR BSDA"/>
    <property type="match status" value="1"/>
</dbReference>
<dbReference type="Proteomes" id="UP000037267">
    <property type="component" value="Unassembled WGS sequence"/>
</dbReference>
<dbReference type="InterPro" id="IPR036390">
    <property type="entry name" value="WH_DNA-bd_sf"/>
</dbReference>
<reference evidence="7" key="1">
    <citation type="submission" date="2015-07" db="EMBL/GenBank/DDBJ databases">
        <title>Draft genome sequence of the purine-degrading Gottschalkia purinilyticum DSM 1384 (formerly Clostridium purinilyticum).</title>
        <authorList>
            <person name="Poehlein A."/>
            <person name="Schiel-Bengelsdorf B."/>
            <person name="Bengelsdorf F.R."/>
            <person name="Daniel R."/>
            <person name="Duerre P."/>
        </authorList>
    </citation>
    <scope>NUCLEOTIDE SEQUENCE [LARGE SCALE GENOMIC DNA]</scope>
    <source>
        <strain evidence="7">DSM 1384</strain>
    </source>
</reference>
<dbReference type="CDD" id="cd05466">
    <property type="entry name" value="PBP2_LTTR_substrate"/>
    <property type="match status" value="1"/>
</dbReference>
<proteinExistence type="inferred from homology"/>
<dbReference type="STRING" id="1503.CLPU_24c00050"/>
<keyword evidence="2" id="KW-0805">Transcription regulation</keyword>
<dbReference type="Gene3D" id="1.10.10.10">
    <property type="entry name" value="Winged helix-like DNA-binding domain superfamily/Winged helix DNA-binding domain"/>
    <property type="match status" value="1"/>
</dbReference>
<dbReference type="GO" id="GO:0003677">
    <property type="term" value="F:DNA binding"/>
    <property type="evidence" value="ECO:0007669"/>
    <property type="project" value="UniProtKB-KW"/>
</dbReference>
<dbReference type="PROSITE" id="PS50931">
    <property type="entry name" value="HTH_LYSR"/>
    <property type="match status" value="1"/>
</dbReference>
<sequence>MDIRRLKYFVTICEEGNISKAAKKLHIAQPPLSQQLKLLEDELGAKLFERDTRNIKITDAGKTLLYKSKQILELMDSTIKEVRDVNDGLTGKLSIGTVSSAGATILPQLISNFHNKFPHISFEIIDEDTPKITELLTNGLIDIGIIRTPYNLDGFQSISLTDDPMIVISKKVYWNDNTKSLHLKDLSGVPLLVQRRYEQDIISLCNQAGFEPNIICRSNDVRTIILWSISDMGLAIVPKNCIHLIPNTNLFYKELNEPSLRVGTSIIWSDKRYNSSATRHFIECLDL</sequence>
<dbReference type="GO" id="GO:0003700">
    <property type="term" value="F:DNA-binding transcription factor activity"/>
    <property type="evidence" value="ECO:0007669"/>
    <property type="project" value="InterPro"/>
</dbReference>
<accession>A0A0L0W6J2</accession>
<dbReference type="SUPFAM" id="SSF46785">
    <property type="entry name" value="Winged helix' DNA-binding domain"/>
    <property type="match status" value="1"/>
</dbReference>
<dbReference type="Pfam" id="PF00126">
    <property type="entry name" value="HTH_1"/>
    <property type="match status" value="1"/>
</dbReference>
<dbReference type="EMBL" id="LGSS01000024">
    <property type="protein sequence ID" value="KNF07111.1"/>
    <property type="molecule type" value="Genomic_DNA"/>
</dbReference>
<dbReference type="PATRIC" id="fig|1503.3.peg.1410"/>
<dbReference type="GO" id="GO:0005829">
    <property type="term" value="C:cytosol"/>
    <property type="evidence" value="ECO:0007669"/>
    <property type="project" value="TreeGrafter"/>
</dbReference>
<evidence type="ECO:0000313" key="6">
    <source>
        <dbReference type="EMBL" id="KNF07111.1"/>
    </source>
</evidence>
<dbReference type="InterPro" id="IPR050950">
    <property type="entry name" value="HTH-type_LysR_regulators"/>
</dbReference>